<feature type="compositionally biased region" description="Acidic residues" evidence="1">
    <location>
        <begin position="195"/>
        <end position="205"/>
    </location>
</feature>
<dbReference type="RefSeq" id="WP_249293769.1">
    <property type="nucleotide sequence ID" value="NZ_JACRSV010000001.1"/>
</dbReference>
<dbReference type="Proteomes" id="UP000610760">
    <property type="component" value="Unassembled WGS sequence"/>
</dbReference>
<dbReference type="EMBL" id="JACRSV010000001">
    <property type="protein sequence ID" value="MBC8558871.1"/>
    <property type="molecule type" value="Genomic_DNA"/>
</dbReference>
<evidence type="ECO:0000313" key="3">
    <source>
        <dbReference type="Proteomes" id="UP000610760"/>
    </source>
</evidence>
<proteinExistence type="predicted"/>
<accession>A0A926I6H9</accession>
<keyword evidence="3" id="KW-1185">Reference proteome</keyword>
<comment type="caution">
    <text evidence="2">The sequence shown here is derived from an EMBL/GenBank/DDBJ whole genome shotgun (WGS) entry which is preliminary data.</text>
</comment>
<dbReference type="AlphaFoldDB" id="A0A926I6H9"/>
<reference evidence="2" key="1">
    <citation type="submission" date="2020-08" db="EMBL/GenBank/DDBJ databases">
        <title>Genome public.</title>
        <authorList>
            <person name="Liu C."/>
            <person name="Sun Q."/>
        </authorList>
    </citation>
    <scope>NUCLEOTIDE SEQUENCE</scope>
    <source>
        <strain evidence="2">NSJ-33</strain>
    </source>
</reference>
<organism evidence="2 3">
    <name type="scientific">Fumia xinanensis</name>
    <dbReference type="NCBI Taxonomy" id="2763659"/>
    <lineage>
        <taxon>Bacteria</taxon>
        <taxon>Bacillati</taxon>
        <taxon>Bacillota</taxon>
        <taxon>Clostridia</taxon>
        <taxon>Eubacteriales</taxon>
        <taxon>Oscillospiraceae</taxon>
        <taxon>Fumia</taxon>
    </lineage>
</organism>
<evidence type="ECO:0000256" key="1">
    <source>
        <dbReference type="SAM" id="MobiDB-lite"/>
    </source>
</evidence>
<protein>
    <submittedName>
        <fullName evidence="2">Uncharacterized protein</fullName>
    </submittedName>
</protein>
<feature type="region of interest" description="Disordered" evidence="1">
    <location>
        <begin position="167"/>
        <end position="205"/>
    </location>
</feature>
<sequence>MINKPNNWDKVQAAQERVKLPAGGYVVKIMGAKVAQYSNNDGQAFEKLEMALDIIEGEYKDFYEKDFKMQNTEDKKWKGVLKQYIFKDDGTEKDEWTKSQFKAMTDAIEDSNNGYHWDWDESKLKGKIVGCLFRLEEWSVNGKKGWKAQPFKFIPVDDVRNENFKVPKFKPHRDYPNDTPDDEVKTQGQSVQFEPIEEDDGDLPF</sequence>
<name>A0A926I6H9_9FIRM</name>
<evidence type="ECO:0000313" key="2">
    <source>
        <dbReference type="EMBL" id="MBC8558871.1"/>
    </source>
</evidence>
<gene>
    <name evidence="2" type="ORF">H8710_02180</name>
</gene>